<feature type="compositionally biased region" description="Polar residues" evidence="6">
    <location>
        <begin position="1"/>
        <end position="11"/>
    </location>
</feature>
<feature type="compositionally biased region" description="Low complexity" evidence="6">
    <location>
        <begin position="124"/>
        <end position="151"/>
    </location>
</feature>
<evidence type="ECO:0000256" key="3">
    <source>
        <dbReference type="ARBA" id="ARBA00022692"/>
    </source>
</evidence>
<dbReference type="Pfam" id="PF09924">
    <property type="entry name" value="LPG_synthase_C"/>
    <property type="match status" value="1"/>
</dbReference>
<dbReference type="GO" id="GO:0016755">
    <property type="term" value="F:aminoacyltransferase activity"/>
    <property type="evidence" value="ECO:0007669"/>
    <property type="project" value="TreeGrafter"/>
</dbReference>
<dbReference type="VEuPathDB" id="FungiDB:BO71DRAFT_402864"/>
<comment type="subcellular location">
    <subcellularLocation>
        <location evidence="1">Cell membrane</location>
        <topology evidence="1">Multi-pass membrane protein</topology>
    </subcellularLocation>
</comment>
<evidence type="ECO:0000256" key="5">
    <source>
        <dbReference type="ARBA" id="ARBA00023136"/>
    </source>
</evidence>
<keyword evidence="5" id="KW-0472">Membrane</keyword>
<feature type="compositionally biased region" description="Gly residues" evidence="6">
    <location>
        <begin position="264"/>
        <end position="273"/>
    </location>
</feature>
<evidence type="ECO:0000256" key="6">
    <source>
        <dbReference type="SAM" id="MobiDB-lite"/>
    </source>
</evidence>
<evidence type="ECO:0000313" key="9">
    <source>
        <dbReference type="Proteomes" id="UP000247810"/>
    </source>
</evidence>
<keyword evidence="9" id="KW-1185">Reference proteome</keyword>
<dbReference type="OrthoDB" id="5421852at2759"/>
<feature type="compositionally biased region" description="Low complexity" evidence="6">
    <location>
        <begin position="71"/>
        <end position="111"/>
    </location>
</feature>
<keyword evidence="2" id="KW-1003">Cell membrane</keyword>
<evidence type="ECO:0000256" key="2">
    <source>
        <dbReference type="ARBA" id="ARBA00022475"/>
    </source>
</evidence>
<reference evidence="8 9" key="1">
    <citation type="submission" date="2018-02" db="EMBL/GenBank/DDBJ databases">
        <title>The genomes of Aspergillus section Nigri reveals drivers in fungal speciation.</title>
        <authorList>
            <consortium name="DOE Joint Genome Institute"/>
            <person name="Vesth T.C."/>
            <person name="Nybo J."/>
            <person name="Theobald S."/>
            <person name="Brandl J."/>
            <person name="Frisvad J.C."/>
            <person name="Nielsen K.F."/>
            <person name="Lyhne E.K."/>
            <person name="Kogle M.E."/>
            <person name="Kuo A."/>
            <person name="Riley R."/>
            <person name="Clum A."/>
            <person name="Nolan M."/>
            <person name="Lipzen A."/>
            <person name="Salamov A."/>
            <person name="Henrissat B."/>
            <person name="Wiebenga A."/>
            <person name="De vries R.P."/>
            <person name="Grigoriev I.V."/>
            <person name="Mortensen U.H."/>
            <person name="Andersen M.R."/>
            <person name="Baker S.E."/>
        </authorList>
    </citation>
    <scope>NUCLEOTIDE SEQUENCE [LARGE SCALE GENOMIC DNA]</scope>
    <source>
        <strain evidence="8 9">CBS 707.79</strain>
    </source>
</reference>
<dbReference type="InterPro" id="IPR024320">
    <property type="entry name" value="LPG_synthase_C"/>
</dbReference>
<protein>
    <recommendedName>
        <fullName evidence="7">Phosphatidylglycerol lysyltransferase C-terminal domain-containing protein</fullName>
    </recommendedName>
</protein>
<evidence type="ECO:0000256" key="4">
    <source>
        <dbReference type="ARBA" id="ARBA00022989"/>
    </source>
</evidence>
<gene>
    <name evidence="8" type="ORF">BO71DRAFT_402864</name>
</gene>
<feature type="compositionally biased region" description="Acidic residues" evidence="6">
    <location>
        <begin position="274"/>
        <end position="284"/>
    </location>
</feature>
<dbReference type="PANTHER" id="PTHR34697:SF2">
    <property type="entry name" value="PHOSPHATIDYLGLYCEROL LYSYLTRANSFERASE"/>
    <property type="match status" value="1"/>
</dbReference>
<keyword evidence="4" id="KW-1133">Transmembrane helix</keyword>
<evidence type="ECO:0000259" key="7">
    <source>
        <dbReference type="Pfam" id="PF09924"/>
    </source>
</evidence>
<evidence type="ECO:0000256" key="1">
    <source>
        <dbReference type="ARBA" id="ARBA00004651"/>
    </source>
</evidence>
<dbReference type="STRING" id="1448320.A0A319CWQ1"/>
<feature type="domain" description="Phosphatidylglycerol lysyltransferase C-terminal" evidence="7">
    <location>
        <begin position="291"/>
        <end position="457"/>
    </location>
</feature>
<accession>A0A319CWQ1</accession>
<feature type="region of interest" description="Disordered" evidence="6">
    <location>
        <begin position="1"/>
        <end position="34"/>
    </location>
</feature>
<dbReference type="Proteomes" id="UP000247810">
    <property type="component" value="Unassembled WGS sequence"/>
</dbReference>
<evidence type="ECO:0000313" key="8">
    <source>
        <dbReference type="EMBL" id="PYH89686.1"/>
    </source>
</evidence>
<proteinExistence type="predicted"/>
<keyword evidence="3" id="KW-0812">Transmembrane</keyword>
<dbReference type="PANTHER" id="PTHR34697">
    <property type="entry name" value="PHOSPHATIDYLGLYCEROL LYSYLTRANSFERASE"/>
    <property type="match status" value="1"/>
</dbReference>
<organism evidence="8 9">
    <name type="scientific">Aspergillus ellipticus CBS 707.79</name>
    <dbReference type="NCBI Taxonomy" id="1448320"/>
    <lineage>
        <taxon>Eukaryota</taxon>
        <taxon>Fungi</taxon>
        <taxon>Dikarya</taxon>
        <taxon>Ascomycota</taxon>
        <taxon>Pezizomycotina</taxon>
        <taxon>Eurotiomycetes</taxon>
        <taxon>Eurotiomycetidae</taxon>
        <taxon>Eurotiales</taxon>
        <taxon>Aspergillaceae</taxon>
        <taxon>Aspergillus</taxon>
        <taxon>Aspergillus subgen. Circumdati</taxon>
    </lineage>
</organism>
<dbReference type="GO" id="GO:0005886">
    <property type="term" value="C:plasma membrane"/>
    <property type="evidence" value="ECO:0007669"/>
    <property type="project" value="UniProtKB-SubCell"/>
</dbReference>
<dbReference type="EMBL" id="KZ826017">
    <property type="protein sequence ID" value="PYH89686.1"/>
    <property type="molecule type" value="Genomic_DNA"/>
</dbReference>
<feature type="region of interest" description="Disordered" evidence="6">
    <location>
        <begin position="57"/>
        <end position="152"/>
    </location>
</feature>
<feature type="region of interest" description="Disordered" evidence="6">
    <location>
        <begin position="262"/>
        <end position="289"/>
    </location>
</feature>
<sequence length="497" mass="53247">MSPSAPDQSSPEPKKVKGKSNPSKQPPQKVLLADQIGQSLYDQLLESRLHAHADSLHHRGALHGLPHTQWPSAPRSSSSSSSSTKSTTATSSSSLKSLASSRTSHDSSSSSDPTHKPTAPIPIPTTTTTSPSTPPLTTTPSSPPESSKTTPRIQTLTGLTPLGPPSITHLAAHHGQISHMGLLDPSYHIFLNLAHTGALCYKVLNKVAIIAGDPLCHDSVVDTLLSEFKIFRKRIVVQSRQLVKGGMGVEVYVPGYYNRNHTGTGTGTGTGGDGDGDGETDGETDGGKAELERELRGIYDAWRAERNTSGTTQTFITEYDPFEMPELMTYIYCKGGGGATSTSRESGQGQGQGQGQVEGFAALRWLGAKGGYHIDPCIARPGAPRGVSDLLVFSAMALLRKVGVSYLGFGYEPFADLGEVVGLPGPVEKVTRMVYRYTFQRLPISGKKAYHDRFRPDGELDQGLFLVFPSGLPEVRHLVAMTHVANISIRRLVFRVG</sequence>
<dbReference type="GO" id="GO:0055091">
    <property type="term" value="P:phospholipid homeostasis"/>
    <property type="evidence" value="ECO:0007669"/>
    <property type="project" value="TreeGrafter"/>
</dbReference>
<dbReference type="AlphaFoldDB" id="A0A319CWQ1"/>
<dbReference type="InterPro" id="IPR051211">
    <property type="entry name" value="PG_lysyltransferase"/>
</dbReference>
<name>A0A319CWQ1_9EURO</name>